<dbReference type="Gene3D" id="3.90.70.10">
    <property type="entry name" value="Cysteine proteinases"/>
    <property type="match status" value="1"/>
</dbReference>
<dbReference type="EMBL" id="CACRSJ010000110">
    <property type="protein sequence ID" value="VYS67084.1"/>
    <property type="molecule type" value="Genomic_DNA"/>
</dbReference>
<gene>
    <name evidence="3" type="ORF">AN1_LOCUS22486</name>
</gene>
<dbReference type="GO" id="GO:0006508">
    <property type="term" value="P:proteolysis"/>
    <property type="evidence" value="ECO:0007669"/>
    <property type="project" value="InterPro"/>
</dbReference>
<dbReference type="Pfam" id="PF00112">
    <property type="entry name" value="Peptidase_C1"/>
    <property type="match status" value="1"/>
</dbReference>
<feature type="compositionally biased region" description="Gly residues" evidence="1">
    <location>
        <begin position="8"/>
        <end position="24"/>
    </location>
</feature>
<evidence type="ECO:0000313" key="3">
    <source>
        <dbReference type="EMBL" id="VYS67084.1"/>
    </source>
</evidence>
<dbReference type="Proteomes" id="UP000426265">
    <property type="component" value="Unassembled WGS sequence"/>
</dbReference>
<evidence type="ECO:0000259" key="2">
    <source>
        <dbReference type="Pfam" id="PF00112"/>
    </source>
</evidence>
<dbReference type="InterPro" id="IPR000668">
    <property type="entry name" value="Peptidase_C1A_C"/>
</dbReference>
<feature type="compositionally biased region" description="Basic and acidic residues" evidence="1">
    <location>
        <begin position="34"/>
        <end position="52"/>
    </location>
</feature>
<dbReference type="SUPFAM" id="SSF54001">
    <property type="entry name" value="Cysteine proteinases"/>
    <property type="match status" value="1"/>
</dbReference>
<dbReference type="CDD" id="cd02619">
    <property type="entry name" value="Peptidase_C1"/>
    <property type="match status" value="1"/>
</dbReference>
<dbReference type="InterPro" id="IPR038765">
    <property type="entry name" value="Papain-like_cys_pep_sf"/>
</dbReference>
<evidence type="ECO:0000313" key="4">
    <source>
        <dbReference type="Proteomes" id="UP000426265"/>
    </source>
</evidence>
<dbReference type="AlphaFoldDB" id="A0A654G2E6"/>
<dbReference type="GO" id="GO:0008234">
    <property type="term" value="F:cysteine-type peptidase activity"/>
    <property type="evidence" value="ECO:0007669"/>
    <property type="project" value="InterPro"/>
</dbReference>
<dbReference type="ExpressionAtlas" id="A0A654G2E6">
    <property type="expression patterns" value="baseline and differential"/>
</dbReference>
<accession>A0A654G2E6</accession>
<organism evidence="3 4">
    <name type="scientific">Arabidopsis thaliana</name>
    <name type="common">Mouse-ear cress</name>
    <dbReference type="NCBI Taxonomy" id="3702"/>
    <lineage>
        <taxon>Eukaryota</taxon>
        <taxon>Viridiplantae</taxon>
        <taxon>Streptophyta</taxon>
        <taxon>Embryophyta</taxon>
        <taxon>Tracheophyta</taxon>
        <taxon>Spermatophyta</taxon>
        <taxon>Magnoliopsida</taxon>
        <taxon>eudicotyledons</taxon>
        <taxon>Gunneridae</taxon>
        <taxon>Pentapetalae</taxon>
        <taxon>rosids</taxon>
        <taxon>malvids</taxon>
        <taxon>Brassicales</taxon>
        <taxon>Brassicaceae</taxon>
        <taxon>Camelineae</taxon>
        <taxon>Arabidopsis</taxon>
    </lineage>
</organism>
<sequence>MEKEDGGGDVGAGGIGGIGAGGGKGKGKNVPNELKAEAEARRKAEAEARQKAQQDLPQVDEHPLGVFGDGSYLIKDWRQSHRALLSKIIEQIHAICWALVLGKILEFTYNMNRPIAQHMFLDIDSFAEKVKLKADEINAQKKVITEDMAVGSMKKAFDHVFLKRIEKADGRKKGGGDKVFTIKGRFNEVQNATAIDIANKVDIGPVGITIDMSVGLRKLKDGIYMVPKPKDGAPKHALTIVAYGMTKEDELFFVVQNTWGTIWGVNGEGRMIITDTCHMFYLDEVIDDKKKKGKAPIA</sequence>
<proteinExistence type="predicted"/>
<protein>
    <recommendedName>
        <fullName evidence="2">Peptidase C1A papain C-terminal domain-containing protein</fullName>
    </recommendedName>
</protein>
<feature type="region of interest" description="Disordered" evidence="1">
    <location>
        <begin position="1"/>
        <end position="60"/>
    </location>
</feature>
<reference evidence="3 4" key="1">
    <citation type="submission" date="2019-11" db="EMBL/GenBank/DDBJ databases">
        <authorList>
            <person name="Jiao W.-B."/>
            <person name="Schneeberger K."/>
        </authorList>
    </citation>
    <scope>NUCLEOTIDE SEQUENCE [LARGE SCALE GENOMIC DNA]</scope>
    <source>
        <strain evidence="4">cv. An-1</strain>
    </source>
</reference>
<evidence type="ECO:0000256" key="1">
    <source>
        <dbReference type="SAM" id="MobiDB-lite"/>
    </source>
</evidence>
<feature type="domain" description="Peptidase C1A papain C-terminal" evidence="2">
    <location>
        <begin position="177"/>
        <end position="277"/>
    </location>
</feature>
<name>A0A654G2E6_ARATH</name>